<dbReference type="Gene3D" id="1.25.40.10">
    <property type="entry name" value="Tetratricopeptide repeat domain"/>
    <property type="match status" value="3"/>
</dbReference>
<dbReference type="PANTHER" id="PTHR47493">
    <property type="entry name" value="OS08G0520200 PROTEIN"/>
    <property type="match status" value="1"/>
</dbReference>
<gene>
    <name evidence="3" type="ORF">E1A91_A09G222200v1</name>
</gene>
<name>A0A5D2Y1C5_GOSMU</name>
<organism evidence="3 4">
    <name type="scientific">Gossypium mustelinum</name>
    <name type="common">Cotton</name>
    <name type="synonym">Gossypium caicoense</name>
    <dbReference type="NCBI Taxonomy" id="34275"/>
    <lineage>
        <taxon>Eukaryota</taxon>
        <taxon>Viridiplantae</taxon>
        <taxon>Streptophyta</taxon>
        <taxon>Embryophyta</taxon>
        <taxon>Tracheophyta</taxon>
        <taxon>Spermatophyta</taxon>
        <taxon>Magnoliopsida</taxon>
        <taxon>eudicotyledons</taxon>
        <taxon>Gunneridae</taxon>
        <taxon>Pentapetalae</taxon>
        <taxon>rosids</taxon>
        <taxon>malvids</taxon>
        <taxon>Malvales</taxon>
        <taxon>Malvaceae</taxon>
        <taxon>Malvoideae</taxon>
        <taxon>Gossypium</taxon>
    </lineage>
</organism>
<evidence type="ECO:0000313" key="4">
    <source>
        <dbReference type="Proteomes" id="UP000323597"/>
    </source>
</evidence>
<dbReference type="Pfam" id="PF13041">
    <property type="entry name" value="PPR_2"/>
    <property type="match status" value="1"/>
</dbReference>
<dbReference type="InterPro" id="IPR002885">
    <property type="entry name" value="PPR_rpt"/>
</dbReference>
<evidence type="ECO:0008006" key="5">
    <source>
        <dbReference type="Google" id="ProtNLM"/>
    </source>
</evidence>
<accession>A0A5D2Y1C5</accession>
<feature type="repeat" description="PPR" evidence="2">
    <location>
        <begin position="212"/>
        <end position="246"/>
    </location>
</feature>
<sequence>MENAVTLNLDCKITLRWRSSINSDNKRSILIQTHFPKPTRHCCCLSSLRSSPSTPRRPPDDGCSSKTHTTLLVETYHHHRRLRALIEKLEKEGSCPMQILGDDGDWTKNDFWAAVKFLRHAFRSNEILQVFRMWKNIEKSRINELNYEKIIGLLCEERMVEEAVEALQEMESYSLRPLEIYNSIIHAYAKNGKFNDASFFLNEMKEIGLEPETDTYDGLIEAYGKYKRYDDISVCLKTMELDGCLPDHFTYNLLIREFSRGGLLQKMERVYRFMISKKMNLQSSSLVAMLEAYANFGILDKMEKVYRKVVNSSSLKEDTVRKLANVYIKNYMFSRLDDLGIDLSSRTGRNNLVWCLRLLSHACLLSRKGMDSVIQEMDEAKALWNVTIVNIILLAYLKMKDFTHLRNLLSQLPSRQVRPDLTTVGILFDAIEIGFDGAKTLETWRKMVLYRAVELNTDPLVLTAFGKGHFLRDCEEAYSSLEPKARDRKTWTYHQLIDLVIKHKAKQS</sequence>
<dbReference type="Pfam" id="PF01535">
    <property type="entry name" value="PPR"/>
    <property type="match status" value="2"/>
</dbReference>
<protein>
    <recommendedName>
        <fullName evidence="5">Pentacotripeptide-repeat region of PRORP domain-containing protein</fullName>
    </recommendedName>
</protein>
<dbReference type="PROSITE" id="PS51375">
    <property type="entry name" value="PPR"/>
    <property type="match status" value="3"/>
</dbReference>
<dbReference type="PANTHER" id="PTHR47493:SF3">
    <property type="entry name" value="PENTACOTRIPEPTIDE-REPEAT REGION OF PRORP DOMAIN-CONTAINING PROTEIN"/>
    <property type="match status" value="1"/>
</dbReference>
<feature type="repeat" description="PPR" evidence="2">
    <location>
        <begin position="247"/>
        <end position="281"/>
    </location>
</feature>
<dbReference type="InterPro" id="IPR011990">
    <property type="entry name" value="TPR-like_helical_dom_sf"/>
</dbReference>
<keyword evidence="4" id="KW-1185">Reference proteome</keyword>
<evidence type="ECO:0000256" key="2">
    <source>
        <dbReference type="PROSITE-ProRule" id="PRU00708"/>
    </source>
</evidence>
<keyword evidence="1" id="KW-0677">Repeat</keyword>
<dbReference type="EMBL" id="CM017644">
    <property type="protein sequence ID" value="TYJ19886.1"/>
    <property type="molecule type" value="Genomic_DNA"/>
</dbReference>
<feature type="repeat" description="PPR" evidence="2">
    <location>
        <begin position="177"/>
        <end position="211"/>
    </location>
</feature>
<dbReference type="NCBIfam" id="TIGR00756">
    <property type="entry name" value="PPR"/>
    <property type="match status" value="4"/>
</dbReference>
<evidence type="ECO:0000313" key="3">
    <source>
        <dbReference type="EMBL" id="TYJ19886.1"/>
    </source>
</evidence>
<reference evidence="3 4" key="1">
    <citation type="submission" date="2019-07" db="EMBL/GenBank/DDBJ databases">
        <title>WGS assembly of Gossypium mustelinum.</title>
        <authorList>
            <person name="Chen Z.J."/>
            <person name="Sreedasyam A."/>
            <person name="Ando A."/>
            <person name="Song Q."/>
            <person name="De L."/>
            <person name="Hulse-Kemp A."/>
            <person name="Ding M."/>
            <person name="Ye W."/>
            <person name="Kirkbride R."/>
            <person name="Jenkins J."/>
            <person name="Plott C."/>
            <person name="Lovell J."/>
            <person name="Lin Y.-M."/>
            <person name="Vaughn R."/>
            <person name="Liu B."/>
            <person name="Li W."/>
            <person name="Simpson S."/>
            <person name="Scheffler B."/>
            <person name="Saski C."/>
            <person name="Grover C."/>
            <person name="Hu G."/>
            <person name="Conover J."/>
            <person name="Carlson J."/>
            <person name="Shu S."/>
            <person name="Boston L."/>
            <person name="Williams M."/>
            <person name="Peterson D."/>
            <person name="Mcgee K."/>
            <person name="Jones D."/>
            <person name="Wendel J."/>
            <person name="Stelly D."/>
            <person name="Grimwood J."/>
            <person name="Schmutz J."/>
        </authorList>
    </citation>
    <scope>NUCLEOTIDE SEQUENCE [LARGE SCALE GENOMIC DNA]</scope>
    <source>
        <strain evidence="3">1408120.09</strain>
    </source>
</reference>
<dbReference type="AlphaFoldDB" id="A0A5D2Y1C5"/>
<proteinExistence type="predicted"/>
<dbReference type="Proteomes" id="UP000323597">
    <property type="component" value="Chromosome A09"/>
</dbReference>
<evidence type="ECO:0000256" key="1">
    <source>
        <dbReference type="ARBA" id="ARBA00022737"/>
    </source>
</evidence>